<dbReference type="Proteomes" id="UP000323930">
    <property type="component" value="Unassembled WGS sequence"/>
</dbReference>
<gene>
    <name evidence="2" type="ORF">FUA24_10450</name>
</gene>
<keyword evidence="1" id="KW-1133">Transmembrane helix</keyword>
<keyword evidence="1" id="KW-0472">Membrane</keyword>
<organism evidence="2 3">
    <name type="scientific">Seonamhaeicola marinus</name>
    <dbReference type="NCBI Taxonomy" id="1912246"/>
    <lineage>
        <taxon>Bacteria</taxon>
        <taxon>Pseudomonadati</taxon>
        <taxon>Bacteroidota</taxon>
        <taxon>Flavobacteriia</taxon>
        <taxon>Flavobacteriales</taxon>
        <taxon>Flavobacteriaceae</taxon>
    </lineage>
</organism>
<keyword evidence="1" id="KW-0812">Transmembrane</keyword>
<evidence type="ECO:0000313" key="2">
    <source>
        <dbReference type="EMBL" id="TYA78763.1"/>
    </source>
</evidence>
<reference evidence="2 3" key="1">
    <citation type="submission" date="2019-08" db="EMBL/GenBank/DDBJ databases">
        <title>Seonamhaeicola sediminis sp. nov., isolated from marine sediment.</title>
        <authorList>
            <person name="Cao W.R."/>
        </authorList>
    </citation>
    <scope>NUCLEOTIDE SEQUENCE [LARGE SCALE GENOMIC DNA]</scope>
    <source>
        <strain evidence="2 3">B011</strain>
    </source>
</reference>
<dbReference type="AlphaFoldDB" id="A0A5D0I4U0"/>
<comment type="caution">
    <text evidence="2">The sequence shown here is derived from an EMBL/GenBank/DDBJ whole genome shotgun (WGS) entry which is preliminary data.</text>
</comment>
<proteinExistence type="predicted"/>
<dbReference type="EMBL" id="VSDQ01000577">
    <property type="protein sequence ID" value="TYA78763.1"/>
    <property type="molecule type" value="Genomic_DNA"/>
</dbReference>
<evidence type="ECO:0000256" key="1">
    <source>
        <dbReference type="SAM" id="Phobius"/>
    </source>
</evidence>
<feature type="transmembrane region" description="Helical" evidence="1">
    <location>
        <begin position="12"/>
        <end position="32"/>
    </location>
</feature>
<evidence type="ECO:0000313" key="3">
    <source>
        <dbReference type="Proteomes" id="UP000323930"/>
    </source>
</evidence>
<accession>A0A5D0I4U0</accession>
<dbReference type="RefSeq" id="WP_148542092.1">
    <property type="nucleotide sequence ID" value="NZ_VSDQ01000577.1"/>
</dbReference>
<protein>
    <submittedName>
        <fullName evidence="2">Uncharacterized protein</fullName>
    </submittedName>
</protein>
<keyword evidence="3" id="KW-1185">Reference proteome</keyword>
<name>A0A5D0I4U0_9FLAO</name>
<sequence>MSKKKKKPLKILFGLVIFITLPSLLFCGYIYFKHHEELPTGLEGEKADILATKMLDALNKKAFDSTNVFEWTYKSRRHYKWEKLKNCCEVYWEDKKVKLFFDNSTPNQAYVHSFKVDGELADELIKDAKKYFHKDAFWVFAPYRVFDDNVKRAYVNTAQGKALLVTYPNRGAYLWHLDNNGTPKSFKMWDDQTPIDGLEASWNTWTTTETGAKLPTGHEILFFGMEITDIKGMY</sequence>
<dbReference type="OrthoDB" id="933657at2"/>